<evidence type="ECO:0000313" key="2">
    <source>
        <dbReference type="Proteomes" id="UP000805649"/>
    </source>
</evidence>
<protein>
    <submittedName>
        <fullName evidence="1">Kinesin light chain protein</fullName>
    </submittedName>
</protein>
<accession>A0ACC3YE22</accession>
<dbReference type="EMBL" id="VUJX02000012">
    <property type="protein sequence ID" value="KAL0930114.1"/>
    <property type="molecule type" value="Genomic_DNA"/>
</dbReference>
<gene>
    <name evidence="1" type="ORF">CTRU02_214934</name>
</gene>
<dbReference type="Proteomes" id="UP000805649">
    <property type="component" value="Unassembled WGS sequence"/>
</dbReference>
<sequence>MAIQFAYQVHAASSETSVFWVRGSTKATFEESYRSIADVLLLPRRHELSVNITALVRDWLQREDTGAWLMIVDNVDNVAMLFSEDGIGISDSTPMPIASYLPKSNHGKILFTSRSQDAAERLTGSGKTILVVPTIDKDQALLLLQNKLDRGMNKAAVLRLINTFDYIPLAINQVVVYIYKRSPRVTINSYLGEF</sequence>
<keyword evidence="2" id="KW-1185">Reference proteome</keyword>
<name>A0ACC3YE22_COLTU</name>
<proteinExistence type="predicted"/>
<comment type="caution">
    <text evidence="1">The sequence shown here is derived from an EMBL/GenBank/DDBJ whole genome shotgun (WGS) entry which is preliminary data.</text>
</comment>
<organism evidence="1 2">
    <name type="scientific">Colletotrichum truncatum</name>
    <name type="common">Anthracnose fungus</name>
    <name type="synonym">Colletotrichum capsici</name>
    <dbReference type="NCBI Taxonomy" id="5467"/>
    <lineage>
        <taxon>Eukaryota</taxon>
        <taxon>Fungi</taxon>
        <taxon>Dikarya</taxon>
        <taxon>Ascomycota</taxon>
        <taxon>Pezizomycotina</taxon>
        <taxon>Sordariomycetes</taxon>
        <taxon>Hypocreomycetidae</taxon>
        <taxon>Glomerellales</taxon>
        <taxon>Glomerellaceae</taxon>
        <taxon>Colletotrichum</taxon>
        <taxon>Colletotrichum truncatum species complex</taxon>
    </lineage>
</organism>
<evidence type="ECO:0000313" key="1">
    <source>
        <dbReference type="EMBL" id="KAL0930114.1"/>
    </source>
</evidence>
<reference evidence="1 2" key="1">
    <citation type="journal article" date="2020" name="Phytopathology">
        <title>Genome Sequence Resources of Colletotrichum truncatum, C. plurivorum, C. musicola, and C. sojae: Four Species Pathogenic to Soybean (Glycine max).</title>
        <authorList>
            <person name="Rogerio F."/>
            <person name="Boufleur T.R."/>
            <person name="Ciampi-Guillardi M."/>
            <person name="Sukno S.A."/>
            <person name="Thon M.R."/>
            <person name="Massola Junior N.S."/>
            <person name="Baroncelli R."/>
        </authorList>
    </citation>
    <scope>NUCLEOTIDE SEQUENCE [LARGE SCALE GENOMIC DNA]</scope>
    <source>
        <strain evidence="1 2">CMES1059</strain>
    </source>
</reference>